<evidence type="ECO:0000256" key="6">
    <source>
        <dbReference type="ARBA" id="ARBA00023118"/>
    </source>
</evidence>
<keyword evidence="1 10" id="KW-0540">Nuclease</keyword>
<keyword evidence="7 10" id="KW-0238">DNA-binding</keyword>
<organism evidence="11 12">
    <name type="scientific">Aequorivita vitellina</name>
    <dbReference type="NCBI Taxonomy" id="2874475"/>
    <lineage>
        <taxon>Bacteria</taxon>
        <taxon>Pseudomonadati</taxon>
        <taxon>Bacteroidota</taxon>
        <taxon>Flavobacteriia</taxon>
        <taxon>Flavobacteriales</taxon>
        <taxon>Flavobacteriaceae</taxon>
        <taxon>Aequorivita</taxon>
    </lineage>
</organism>
<dbReference type="Pfam" id="PF01867">
    <property type="entry name" value="Cas_Cas1"/>
    <property type="match status" value="1"/>
</dbReference>
<dbReference type="GO" id="GO:0016787">
    <property type="term" value="F:hydrolase activity"/>
    <property type="evidence" value="ECO:0007669"/>
    <property type="project" value="UniProtKB-KW"/>
</dbReference>
<dbReference type="InterPro" id="IPR002729">
    <property type="entry name" value="CRISPR-assoc_Cas1"/>
</dbReference>
<dbReference type="Gene3D" id="1.20.120.920">
    <property type="entry name" value="CRISPR-associated endonuclease Cas1, C-terminal domain"/>
    <property type="match status" value="1"/>
</dbReference>
<keyword evidence="3 10" id="KW-0255">Endonuclease</keyword>
<keyword evidence="8 10" id="KW-0464">Manganese</keyword>
<gene>
    <name evidence="10 11" type="primary">cas1</name>
    <name evidence="11" type="ORF">K8089_10850</name>
</gene>
<feature type="binding site" evidence="10">
    <location>
        <position position="209"/>
    </location>
    <ligand>
        <name>Mn(2+)</name>
        <dbReference type="ChEBI" id="CHEBI:29035"/>
    </ligand>
</feature>
<comment type="function">
    <text evidence="10">CRISPR (clustered regularly interspaced short palindromic repeat), is an adaptive immune system that provides protection against mobile genetic elements (viruses, transposable elements and conjugative plasmids). CRISPR clusters contain spacers, sequences complementary to antecedent mobile elements, and target invading nucleic acids. CRISPR clusters are transcribed and processed into CRISPR RNA (crRNA). Acts as a dsDNA endonuclease. Involved in the integration of spacer DNA into the CRISPR cassette.</text>
</comment>
<keyword evidence="4 10" id="KW-0378">Hydrolase</keyword>
<dbReference type="GO" id="GO:0003677">
    <property type="term" value="F:DNA binding"/>
    <property type="evidence" value="ECO:0007669"/>
    <property type="project" value="UniProtKB-KW"/>
</dbReference>
<evidence type="ECO:0000256" key="4">
    <source>
        <dbReference type="ARBA" id="ARBA00022801"/>
    </source>
</evidence>
<dbReference type="NCBIfam" id="TIGR00287">
    <property type="entry name" value="cas1"/>
    <property type="match status" value="1"/>
</dbReference>
<keyword evidence="6 10" id="KW-0051">Antiviral defense</keyword>
<dbReference type="InterPro" id="IPR019855">
    <property type="entry name" value="CRISPR-assoc_Cas1_NMENI"/>
</dbReference>
<dbReference type="GO" id="GO:0043571">
    <property type="term" value="P:maintenance of CRISPR repeat elements"/>
    <property type="evidence" value="ECO:0007669"/>
    <property type="project" value="UniProtKB-UniRule"/>
</dbReference>
<comment type="cofactor">
    <cofactor evidence="10">
        <name>Mg(2+)</name>
        <dbReference type="ChEBI" id="CHEBI:18420"/>
    </cofactor>
    <cofactor evidence="10">
        <name>Mn(2+)</name>
        <dbReference type="ChEBI" id="CHEBI:29035"/>
    </cofactor>
</comment>
<comment type="similarity">
    <text evidence="10">Belongs to the CRISPR-associated endonuclease Cas1 family.</text>
</comment>
<dbReference type="PANTHER" id="PTHR34353">
    <property type="entry name" value="CRISPR-ASSOCIATED ENDONUCLEASE CAS1 1"/>
    <property type="match status" value="1"/>
</dbReference>
<dbReference type="GO" id="GO:0051607">
    <property type="term" value="P:defense response to virus"/>
    <property type="evidence" value="ECO:0007669"/>
    <property type="project" value="UniProtKB-UniRule"/>
</dbReference>
<evidence type="ECO:0000256" key="3">
    <source>
        <dbReference type="ARBA" id="ARBA00022759"/>
    </source>
</evidence>
<feature type="binding site" evidence="10">
    <location>
        <position position="224"/>
    </location>
    <ligand>
        <name>Mn(2+)</name>
        <dbReference type="ChEBI" id="CHEBI:29035"/>
    </ligand>
</feature>
<evidence type="ECO:0000256" key="7">
    <source>
        <dbReference type="ARBA" id="ARBA00023125"/>
    </source>
</evidence>
<dbReference type="NCBIfam" id="TIGR03639">
    <property type="entry name" value="cas1_NMENI"/>
    <property type="match status" value="1"/>
</dbReference>
<name>A0A9X1U3R3_9FLAO</name>
<dbReference type="EMBL" id="JAIRBA010000021">
    <property type="protein sequence ID" value="MCG2419522.1"/>
    <property type="molecule type" value="Genomic_DNA"/>
</dbReference>
<evidence type="ECO:0000256" key="10">
    <source>
        <dbReference type="HAMAP-Rule" id="MF_01470"/>
    </source>
</evidence>
<comment type="subunit">
    <text evidence="9 10">Homodimer, forms a heterotetramer with a Cas2 homodimer.</text>
</comment>
<dbReference type="GO" id="GO:0046872">
    <property type="term" value="F:metal ion binding"/>
    <property type="evidence" value="ECO:0007669"/>
    <property type="project" value="UniProtKB-UniRule"/>
</dbReference>
<accession>A0A9X1U3R3</accession>
<evidence type="ECO:0000256" key="9">
    <source>
        <dbReference type="ARBA" id="ARBA00038592"/>
    </source>
</evidence>
<protein>
    <recommendedName>
        <fullName evidence="10">CRISPR-associated endonuclease Cas1</fullName>
        <ecNumber evidence="10">3.1.-.-</ecNumber>
    </recommendedName>
</protein>
<evidence type="ECO:0000256" key="2">
    <source>
        <dbReference type="ARBA" id="ARBA00022723"/>
    </source>
</evidence>
<dbReference type="Proteomes" id="UP001139461">
    <property type="component" value="Unassembled WGS sequence"/>
</dbReference>
<dbReference type="GO" id="GO:0004520">
    <property type="term" value="F:DNA endonuclease activity"/>
    <property type="evidence" value="ECO:0007669"/>
    <property type="project" value="InterPro"/>
</dbReference>
<reference evidence="11" key="1">
    <citation type="submission" date="2021-09" db="EMBL/GenBank/DDBJ databases">
        <title>Genome of Aequorivita sp. strain F47161.</title>
        <authorList>
            <person name="Wang Y."/>
        </authorList>
    </citation>
    <scope>NUCLEOTIDE SEQUENCE</scope>
    <source>
        <strain evidence="11">F47161</strain>
    </source>
</reference>
<sequence length="304" mass="34300">MIKRTLFFGNPAYLSTKNEQLVVNFPNDEKKEATVPIEDLGYIVLEDPQITITNGLLMKLVQNKTAVITCDKQHLPCSLLQPLVGHTEQTERIRYQLDASQPLKKNLWQQTVQAKIENQAAHLKGRDKNELKLKRWATQVKSGDGDNHEAYAAAYYFQNIYSDLVSGFSRNQKGIAPNNLLNYGYAILRAVVARALISSGMLPSVGIFHRNKYNAFCLADDIMEPYRIYVDAVVYEILETGANIEELTTAIKSQLLTIPALDVFIDDKWSPLMNAVSRTTNSLHDCFKGDSRKILYPQFIVSAV</sequence>
<keyword evidence="5 10" id="KW-0460">Magnesium</keyword>
<dbReference type="InterPro" id="IPR050646">
    <property type="entry name" value="Cas1"/>
</dbReference>
<evidence type="ECO:0000256" key="8">
    <source>
        <dbReference type="ARBA" id="ARBA00023211"/>
    </source>
</evidence>
<dbReference type="RefSeq" id="WP_237603311.1">
    <property type="nucleotide sequence ID" value="NZ_JAIRBA010000021.1"/>
</dbReference>
<dbReference type="HAMAP" id="MF_01470">
    <property type="entry name" value="Cas1"/>
    <property type="match status" value="1"/>
</dbReference>
<dbReference type="InterPro" id="IPR042206">
    <property type="entry name" value="CRISPR-assoc_Cas1_C"/>
</dbReference>
<keyword evidence="2 10" id="KW-0479">Metal-binding</keyword>
<dbReference type="EC" id="3.1.-.-" evidence="10"/>
<proteinExistence type="inferred from homology"/>
<keyword evidence="12" id="KW-1185">Reference proteome</keyword>
<evidence type="ECO:0000256" key="1">
    <source>
        <dbReference type="ARBA" id="ARBA00022722"/>
    </source>
</evidence>
<comment type="caution">
    <text evidence="11">The sequence shown here is derived from an EMBL/GenBank/DDBJ whole genome shotgun (WGS) entry which is preliminary data.</text>
</comment>
<dbReference type="PANTHER" id="PTHR34353:SF2">
    <property type="entry name" value="CRISPR-ASSOCIATED ENDONUCLEASE CAS1 1"/>
    <property type="match status" value="1"/>
</dbReference>
<evidence type="ECO:0000313" key="11">
    <source>
        <dbReference type="EMBL" id="MCG2419522.1"/>
    </source>
</evidence>
<evidence type="ECO:0000313" key="12">
    <source>
        <dbReference type="Proteomes" id="UP001139461"/>
    </source>
</evidence>
<feature type="binding site" evidence="10">
    <location>
        <position position="149"/>
    </location>
    <ligand>
        <name>Mn(2+)</name>
        <dbReference type="ChEBI" id="CHEBI:29035"/>
    </ligand>
</feature>
<dbReference type="AlphaFoldDB" id="A0A9X1U3R3"/>
<evidence type="ECO:0000256" key="5">
    <source>
        <dbReference type="ARBA" id="ARBA00022842"/>
    </source>
</evidence>